<comment type="similarity">
    <text evidence="9">Belongs to the CRISPR-associated exonuclease Cas4 family.</text>
</comment>
<evidence type="ECO:0000259" key="10">
    <source>
        <dbReference type="Pfam" id="PF01930"/>
    </source>
</evidence>
<evidence type="ECO:0000256" key="5">
    <source>
        <dbReference type="ARBA" id="ARBA00023004"/>
    </source>
</evidence>
<keyword evidence="4 9" id="KW-0269">Exonuclease</keyword>
<gene>
    <name evidence="11" type="primary">cas4</name>
    <name evidence="11" type="ORF">JRV97_01810</name>
</gene>
<keyword evidence="12" id="KW-1185">Reference proteome</keyword>
<keyword evidence="5 9" id="KW-0408">Iron</keyword>
<evidence type="ECO:0000256" key="2">
    <source>
        <dbReference type="ARBA" id="ARBA00022723"/>
    </source>
</evidence>
<evidence type="ECO:0000256" key="8">
    <source>
        <dbReference type="ARBA" id="ARBA00023211"/>
    </source>
</evidence>
<dbReference type="Gene3D" id="3.90.320.10">
    <property type="match status" value="1"/>
</dbReference>
<evidence type="ECO:0000256" key="1">
    <source>
        <dbReference type="ARBA" id="ARBA00022722"/>
    </source>
</evidence>
<dbReference type="InterPro" id="IPR011604">
    <property type="entry name" value="PDDEXK-like_dom_sf"/>
</dbReference>
<dbReference type="EMBL" id="CP069362">
    <property type="protein sequence ID" value="WGS65316.1"/>
    <property type="molecule type" value="Genomic_DNA"/>
</dbReference>
<dbReference type="EC" id="3.1.12.1" evidence="9"/>
<accession>A0ABY8PRP4</accession>
<reference evidence="11 12" key="1">
    <citation type="submission" date="2021-02" db="EMBL/GenBank/DDBJ databases">
        <title>Characterization of Marinitoga sp. nov. str. BP5-C20A.</title>
        <authorList>
            <person name="Erauso G."/>
            <person name="Postec A."/>
        </authorList>
    </citation>
    <scope>NUCLEOTIDE SEQUENCE [LARGE SCALE GENOMIC DNA]</scope>
    <source>
        <strain evidence="11 12">BP5-C20A</strain>
    </source>
</reference>
<keyword evidence="2 9" id="KW-0479">Metal-binding</keyword>
<dbReference type="NCBIfam" id="TIGR00372">
    <property type="entry name" value="cas4"/>
    <property type="match status" value="1"/>
</dbReference>
<dbReference type="Proteomes" id="UP001232493">
    <property type="component" value="Chromosome"/>
</dbReference>
<keyword evidence="6 9" id="KW-0411">Iron-sulfur</keyword>
<comment type="cofactor">
    <cofactor evidence="9">
        <name>iron-sulfur cluster</name>
        <dbReference type="ChEBI" id="CHEBI:30408"/>
    </cofactor>
</comment>
<dbReference type="PANTHER" id="PTHR37168:SF1">
    <property type="entry name" value="CRISPR-ASSOCIATED EXONUCLEASE CAS4"/>
    <property type="match status" value="1"/>
</dbReference>
<keyword evidence="3 9" id="KW-0378">Hydrolase</keyword>
<evidence type="ECO:0000256" key="6">
    <source>
        <dbReference type="ARBA" id="ARBA00023014"/>
    </source>
</evidence>
<evidence type="ECO:0000313" key="11">
    <source>
        <dbReference type="EMBL" id="WGS65316.1"/>
    </source>
</evidence>
<evidence type="ECO:0000256" key="7">
    <source>
        <dbReference type="ARBA" id="ARBA00023118"/>
    </source>
</evidence>
<name>A0ABY8PRP4_9BACT</name>
<comment type="cofactor">
    <cofactor evidence="9">
        <name>Mg(2+)</name>
        <dbReference type="ChEBI" id="CHEBI:18420"/>
    </cofactor>
    <cofactor evidence="9">
        <name>Mn(2+)</name>
        <dbReference type="ChEBI" id="CHEBI:29035"/>
    </cofactor>
    <text evidence="9">Mg(2+) or Mn(2+) required for ssDNA cleavage activity.</text>
</comment>
<protein>
    <recommendedName>
        <fullName evidence="9">CRISPR-associated exonuclease Cas4</fullName>
        <ecNumber evidence="9">3.1.12.1</ecNumber>
    </recommendedName>
</protein>
<dbReference type="PANTHER" id="PTHR37168">
    <property type="entry name" value="CRISPR-ASSOCIATED EXONUCLEASE CAS4"/>
    <property type="match status" value="1"/>
</dbReference>
<evidence type="ECO:0000256" key="3">
    <source>
        <dbReference type="ARBA" id="ARBA00022801"/>
    </source>
</evidence>
<dbReference type="RefSeq" id="WP_280999692.1">
    <property type="nucleotide sequence ID" value="NZ_CP069362.1"/>
</dbReference>
<sequence>MISGVEFYYYFICKRKLWFYTHGISLENENEDVKIGKYIEENYYKNSQKNIMINDEINIDLIRDKKVIHEIKKSRSFEEASIWQLKYYIYYLNMYGVDVKEGIIDYPNLRKRIKVVYEEKDKKFIEKIINEINIIKNSKKIPEKNLKTSICKKCAFCEFCYI</sequence>
<dbReference type="InterPro" id="IPR022765">
    <property type="entry name" value="Dna2/Cas4_DUF83"/>
</dbReference>
<keyword evidence="8 9" id="KW-0464">Manganese</keyword>
<organism evidence="11 12">
    <name type="scientific">Marinitoga aeolica</name>
    <dbReference type="NCBI Taxonomy" id="2809031"/>
    <lineage>
        <taxon>Bacteria</taxon>
        <taxon>Thermotogati</taxon>
        <taxon>Thermotogota</taxon>
        <taxon>Thermotogae</taxon>
        <taxon>Petrotogales</taxon>
        <taxon>Petrotogaceae</taxon>
        <taxon>Marinitoga</taxon>
    </lineage>
</organism>
<dbReference type="Pfam" id="PF01930">
    <property type="entry name" value="Cas_Cas4"/>
    <property type="match status" value="1"/>
</dbReference>
<dbReference type="InterPro" id="IPR013343">
    <property type="entry name" value="CRISPR-assoc_prot_Cas4"/>
</dbReference>
<evidence type="ECO:0000256" key="9">
    <source>
        <dbReference type="RuleBase" id="RU365022"/>
    </source>
</evidence>
<keyword evidence="7 9" id="KW-0051">Antiviral defense</keyword>
<comment type="function">
    <text evidence="9">CRISPR (clustered regularly interspaced short palindromic repeat) is an adaptive immune system that provides protection against mobile genetic elements (viruses, transposable elements and conjugative plasmids). CRISPR clusters contain sequences complementary to antecedent mobile elements and target invading nucleic acids. CRISPR clusters are transcribed and processed into CRISPR RNA (crRNA).</text>
</comment>
<feature type="domain" description="DUF83" evidence="10">
    <location>
        <begin position="4"/>
        <end position="162"/>
    </location>
</feature>
<evidence type="ECO:0000256" key="4">
    <source>
        <dbReference type="ARBA" id="ARBA00022839"/>
    </source>
</evidence>
<proteinExistence type="inferred from homology"/>
<evidence type="ECO:0000313" key="12">
    <source>
        <dbReference type="Proteomes" id="UP001232493"/>
    </source>
</evidence>
<keyword evidence="1 9" id="KW-0540">Nuclease</keyword>